<feature type="transmembrane region" description="Helical" evidence="1">
    <location>
        <begin position="151"/>
        <end position="181"/>
    </location>
</feature>
<keyword evidence="1" id="KW-1133">Transmembrane helix</keyword>
<dbReference type="EMBL" id="JANAWD010000402">
    <property type="protein sequence ID" value="KAJ3480005.1"/>
    <property type="molecule type" value="Genomic_DNA"/>
</dbReference>
<sequence length="214" mass="24191">MTLPPHEDGRVQHAPLLRSSSRLRPRRLKPHRAPWRTVLLLTLSIFHVACNAGILYVAFQAYRFGSRIGKDSWWITDNLMLQVIEPCSNLLYTITALLGGWAMSHLWSRRLSDHSAAGLAELQSFQIYQSIPTILSSIAHIFSGHYISAQWLYAAVITSAILFQFYTTAIITLITPSIAIVDHPLMSYHFWSAHSCRPQAMVAARSSVHRVVRT</sequence>
<proteinExistence type="predicted"/>
<feature type="transmembrane region" description="Helical" evidence="1">
    <location>
        <begin position="37"/>
        <end position="59"/>
    </location>
</feature>
<keyword evidence="1" id="KW-0812">Transmembrane</keyword>
<keyword evidence="1" id="KW-0472">Membrane</keyword>
<name>A0AAD5UYP3_9APHY</name>
<gene>
    <name evidence="2" type="ORF">NLI96_g8658</name>
</gene>
<evidence type="ECO:0000256" key="1">
    <source>
        <dbReference type="SAM" id="Phobius"/>
    </source>
</evidence>
<organism evidence="2 3">
    <name type="scientific">Meripilus lineatus</name>
    <dbReference type="NCBI Taxonomy" id="2056292"/>
    <lineage>
        <taxon>Eukaryota</taxon>
        <taxon>Fungi</taxon>
        <taxon>Dikarya</taxon>
        <taxon>Basidiomycota</taxon>
        <taxon>Agaricomycotina</taxon>
        <taxon>Agaricomycetes</taxon>
        <taxon>Polyporales</taxon>
        <taxon>Meripilaceae</taxon>
        <taxon>Meripilus</taxon>
    </lineage>
</organism>
<accession>A0AAD5UYP3</accession>
<dbReference type="Proteomes" id="UP001212997">
    <property type="component" value="Unassembled WGS sequence"/>
</dbReference>
<feature type="transmembrane region" description="Helical" evidence="1">
    <location>
        <begin position="79"/>
        <end position="102"/>
    </location>
</feature>
<reference evidence="2" key="1">
    <citation type="submission" date="2022-07" db="EMBL/GenBank/DDBJ databases">
        <title>Genome Sequence of Physisporinus lineatus.</title>
        <authorList>
            <person name="Buettner E."/>
        </authorList>
    </citation>
    <scope>NUCLEOTIDE SEQUENCE</scope>
    <source>
        <strain evidence="2">VT162</strain>
    </source>
</reference>
<comment type="caution">
    <text evidence="2">The sequence shown here is derived from an EMBL/GenBank/DDBJ whole genome shotgun (WGS) entry which is preliminary data.</text>
</comment>
<keyword evidence="3" id="KW-1185">Reference proteome</keyword>
<evidence type="ECO:0000313" key="3">
    <source>
        <dbReference type="Proteomes" id="UP001212997"/>
    </source>
</evidence>
<evidence type="ECO:0000313" key="2">
    <source>
        <dbReference type="EMBL" id="KAJ3480005.1"/>
    </source>
</evidence>
<dbReference type="AlphaFoldDB" id="A0AAD5UYP3"/>
<protein>
    <submittedName>
        <fullName evidence="2">Uncharacterized protein</fullName>
    </submittedName>
</protein>